<evidence type="ECO:0000256" key="1">
    <source>
        <dbReference type="SAM" id="SignalP"/>
    </source>
</evidence>
<dbReference type="RefSeq" id="WP_172356932.1">
    <property type="nucleotide sequence ID" value="NZ_CP053661.1"/>
</dbReference>
<organism evidence="2 3">
    <name type="scientific">Thermoleptolyngbya sichuanensis A183</name>
    <dbReference type="NCBI Taxonomy" id="2737172"/>
    <lineage>
        <taxon>Bacteria</taxon>
        <taxon>Bacillati</taxon>
        <taxon>Cyanobacteriota</taxon>
        <taxon>Cyanophyceae</taxon>
        <taxon>Oculatellales</taxon>
        <taxon>Oculatellaceae</taxon>
        <taxon>Thermoleptolyngbya</taxon>
        <taxon>Thermoleptolyngbya sichuanensis</taxon>
    </lineage>
</organism>
<dbReference type="KEGG" id="theu:HPC62_14940"/>
<accession>A0A6M8B7I5</accession>
<evidence type="ECO:0000313" key="2">
    <source>
        <dbReference type="EMBL" id="QKD83319.1"/>
    </source>
</evidence>
<gene>
    <name evidence="2" type="ORF">HPC62_14940</name>
</gene>
<name>A0A6M8B7I5_9CYAN</name>
<feature type="signal peptide" evidence="1">
    <location>
        <begin position="1"/>
        <end position="29"/>
    </location>
</feature>
<sequence>MKNALTTWSTALASTGIVVLMAAVNPANAASLSFSASDGTRSGTPVNVDIFAKDVEDGVEVTLKVNDSNNIGDLLAVYFNFGGTFNHNTLKASNVTGQDVTKVAFNTNNIVGGNIGQRFEMAVQFGTVGAAGGLLTSTTFKIAQAGLTVQEFLNQTFAVRLQAVGSGPNGGSGSAKQYGVAPTAFDPEKPPTVVPPTGTAVPEPMTILGSLAALGAGYSVKRKQAKQTEA</sequence>
<proteinExistence type="predicted"/>
<feature type="chain" id="PRO_5027055214" evidence="1">
    <location>
        <begin position="30"/>
        <end position="230"/>
    </location>
</feature>
<dbReference type="Proteomes" id="UP000505210">
    <property type="component" value="Chromosome"/>
</dbReference>
<dbReference type="EMBL" id="CP053661">
    <property type="protein sequence ID" value="QKD83319.1"/>
    <property type="molecule type" value="Genomic_DNA"/>
</dbReference>
<dbReference type="InterPro" id="IPR013424">
    <property type="entry name" value="Ice-binding_C"/>
</dbReference>
<dbReference type="NCBIfam" id="TIGR04155">
    <property type="entry name" value="cyano_PEP"/>
    <property type="match status" value="1"/>
</dbReference>
<keyword evidence="3" id="KW-1185">Reference proteome</keyword>
<dbReference type="AlphaFoldDB" id="A0A6M8B7I5"/>
<evidence type="ECO:0000313" key="3">
    <source>
        <dbReference type="Proteomes" id="UP000505210"/>
    </source>
</evidence>
<dbReference type="NCBIfam" id="TIGR02595">
    <property type="entry name" value="PEP_CTERM"/>
    <property type="match status" value="1"/>
</dbReference>
<reference evidence="2 3" key="1">
    <citation type="submission" date="2020-05" db="EMBL/GenBank/DDBJ databases">
        <title>Complete genome sequence of of a novel Thermoleptolyngbya strain isolated from hot springs of Ganzi, Sichuan China.</title>
        <authorList>
            <person name="Tang J."/>
            <person name="Daroch M."/>
            <person name="Li L."/>
            <person name="Waleron K."/>
            <person name="Waleron M."/>
            <person name="Waleron M."/>
        </authorList>
    </citation>
    <scope>NUCLEOTIDE SEQUENCE [LARGE SCALE GENOMIC DNA]</scope>
    <source>
        <strain evidence="2 3">PKUAC-SCTA183</strain>
    </source>
</reference>
<keyword evidence="1" id="KW-0732">Signal</keyword>
<dbReference type="InterPro" id="IPR026374">
    <property type="entry name" value="Cyano_PEP"/>
</dbReference>
<protein>
    <submittedName>
        <fullName evidence="2">PEP-CTERM sorting domain-containing protein</fullName>
    </submittedName>
</protein>